<evidence type="ECO:0000313" key="1">
    <source>
        <dbReference type="EMBL" id="KAK2094150.1"/>
    </source>
</evidence>
<reference evidence="1 2" key="1">
    <citation type="submission" date="2023-05" db="EMBL/GenBank/DDBJ databases">
        <title>B98-5 Cell Line De Novo Hybrid Assembly: An Optical Mapping Approach.</title>
        <authorList>
            <person name="Kananen K."/>
            <person name="Auerbach J.A."/>
            <person name="Kautto E."/>
            <person name="Blachly J.S."/>
        </authorList>
    </citation>
    <scope>NUCLEOTIDE SEQUENCE [LARGE SCALE GENOMIC DNA]</scope>
    <source>
        <strain evidence="1">B95-8</strain>
        <tissue evidence="1">Cell line</tissue>
    </source>
</reference>
<accession>A0ABQ9UBK1</accession>
<protein>
    <submittedName>
        <fullName evidence="1">Uncharacterized protein</fullName>
    </submittedName>
</protein>
<comment type="caution">
    <text evidence="1">The sequence shown here is derived from an EMBL/GenBank/DDBJ whole genome shotgun (WGS) entry which is preliminary data.</text>
</comment>
<sequence>MDNGDLSWWAHDEQGILRKKSLCSSLLEHGKVKDYEDTRFSCFKPPWTAESSSQVLKEDARETRVNFSNACGLHGFPLKGAWSAHVMNGCKFGNELHLAISLEDGLAQSTPGLVLPGGLPTPQ</sequence>
<name>A0ABQ9UBK1_SAGOE</name>
<proteinExistence type="predicted"/>
<evidence type="ECO:0000313" key="2">
    <source>
        <dbReference type="Proteomes" id="UP001266305"/>
    </source>
</evidence>
<keyword evidence="2" id="KW-1185">Reference proteome</keyword>
<organism evidence="1 2">
    <name type="scientific">Saguinus oedipus</name>
    <name type="common">Cotton-top tamarin</name>
    <name type="synonym">Oedipomidas oedipus</name>
    <dbReference type="NCBI Taxonomy" id="9490"/>
    <lineage>
        <taxon>Eukaryota</taxon>
        <taxon>Metazoa</taxon>
        <taxon>Chordata</taxon>
        <taxon>Craniata</taxon>
        <taxon>Vertebrata</taxon>
        <taxon>Euteleostomi</taxon>
        <taxon>Mammalia</taxon>
        <taxon>Eutheria</taxon>
        <taxon>Euarchontoglires</taxon>
        <taxon>Primates</taxon>
        <taxon>Haplorrhini</taxon>
        <taxon>Platyrrhini</taxon>
        <taxon>Cebidae</taxon>
        <taxon>Callitrichinae</taxon>
        <taxon>Saguinus</taxon>
    </lineage>
</organism>
<dbReference type="Proteomes" id="UP001266305">
    <property type="component" value="Unassembled WGS sequence"/>
</dbReference>
<gene>
    <name evidence="1" type="ORF">P7K49_027888</name>
</gene>
<dbReference type="EMBL" id="JASSZA010000014">
    <property type="protein sequence ID" value="KAK2094150.1"/>
    <property type="molecule type" value="Genomic_DNA"/>
</dbReference>